<gene>
    <name evidence="2" type="ordered locus">Haur_0861</name>
</gene>
<evidence type="ECO:0000313" key="2">
    <source>
        <dbReference type="EMBL" id="ABX03509.1"/>
    </source>
</evidence>
<organism evidence="2 3">
    <name type="scientific">Herpetosiphon aurantiacus (strain ATCC 23779 / DSM 785 / 114-95)</name>
    <dbReference type="NCBI Taxonomy" id="316274"/>
    <lineage>
        <taxon>Bacteria</taxon>
        <taxon>Bacillati</taxon>
        <taxon>Chloroflexota</taxon>
        <taxon>Chloroflexia</taxon>
        <taxon>Herpetosiphonales</taxon>
        <taxon>Herpetosiphonaceae</taxon>
        <taxon>Herpetosiphon</taxon>
    </lineage>
</organism>
<feature type="transmembrane region" description="Helical" evidence="1">
    <location>
        <begin position="92"/>
        <end position="111"/>
    </location>
</feature>
<dbReference type="Proteomes" id="UP000000787">
    <property type="component" value="Chromosome"/>
</dbReference>
<dbReference type="BioCyc" id="HAUR316274:GHYA-875-MONOMER"/>
<dbReference type="KEGG" id="hau:Haur_0861"/>
<keyword evidence="1" id="KW-0812">Transmembrane</keyword>
<dbReference type="HOGENOM" id="CLU_1439271_0_0_0"/>
<feature type="transmembrane region" description="Helical" evidence="1">
    <location>
        <begin position="61"/>
        <end position="80"/>
    </location>
</feature>
<evidence type="ECO:0000256" key="1">
    <source>
        <dbReference type="SAM" id="Phobius"/>
    </source>
</evidence>
<protein>
    <submittedName>
        <fullName evidence="2">Uncharacterized protein</fullName>
    </submittedName>
</protein>
<feature type="transmembrane region" description="Helical" evidence="1">
    <location>
        <begin position="15"/>
        <end position="34"/>
    </location>
</feature>
<feature type="transmembrane region" description="Helical" evidence="1">
    <location>
        <begin position="131"/>
        <end position="151"/>
    </location>
</feature>
<sequence length="188" mass="21239">MYLAPQATFRPHQRWHWLILGWFIPALIALPWLAGPLWMTPSRSVALNRLFELPSFHTQDFAPLRIVFLIFMGFNALLYLRFIKPSSKGMVGLLIGIGITYIVYQGCMLVRANYQFWAISINDLDKYSIRVGHLLAGIGIGCVLTSVRLTVTGFSWKQIPSIILGWIASTVCGITLYTLMFGVIIQGF</sequence>
<name>A9AYC7_HERA2</name>
<keyword evidence="1" id="KW-0472">Membrane</keyword>
<dbReference type="STRING" id="316274.Haur_0861"/>
<accession>A9AYC7</accession>
<dbReference type="InParanoid" id="A9AYC7"/>
<reference evidence="2 3" key="1">
    <citation type="journal article" date="2011" name="Stand. Genomic Sci.">
        <title>Complete genome sequence of the filamentous gliding predatory bacterium Herpetosiphon aurantiacus type strain (114-95(T)).</title>
        <authorList>
            <person name="Kiss H."/>
            <person name="Nett M."/>
            <person name="Domin N."/>
            <person name="Martin K."/>
            <person name="Maresca J.A."/>
            <person name="Copeland A."/>
            <person name="Lapidus A."/>
            <person name="Lucas S."/>
            <person name="Berry K.W."/>
            <person name="Glavina Del Rio T."/>
            <person name="Dalin E."/>
            <person name="Tice H."/>
            <person name="Pitluck S."/>
            <person name="Richardson P."/>
            <person name="Bruce D."/>
            <person name="Goodwin L."/>
            <person name="Han C."/>
            <person name="Detter J.C."/>
            <person name="Schmutz J."/>
            <person name="Brettin T."/>
            <person name="Land M."/>
            <person name="Hauser L."/>
            <person name="Kyrpides N.C."/>
            <person name="Ivanova N."/>
            <person name="Goker M."/>
            <person name="Woyke T."/>
            <person name="Klenk H.P."/>
            <person name="Bryant D.A."/>
        </authorList>
    </citation>
    <scope>NUCLEOTIDE SEQUENCE [LARGE SCALE GENOMIC DNA]</scope>
    <source>
        <strain evidence="3">ATCC 23779 / DSM 785 / 114-95</strain>
    </source>
</reference>
<evidence type="ECO:0000313" key="3">
    <source>
        <dbReference type="Proteomes" id="UP000000787"/>
    </source>
</evidence>
<dbReference type="EMBL" id="CP000875">
    <property type="protein sequence ID" value="ABX03509.1"/>
    <property type="molecule type" value="Genomic_DNA"/>
</dbReference>
<dbReference type="AlphaFoldDB" id="A9AYC7"/>
<feature type="transmembrane region" description="Helical" evidence="1">
    <location>
        <begin position="163"/>
        <end position="185"/>
    </location>
</feature>
<keyword evidence="1" id="KW-1133">Transmembrane helix</keyword>
<proteinExistence type="predicted"/>
<keyword evidence="3" id="KW-1185">Reference proteome</keyword>